<gene>
    <name evidence="2" type="ORF">DS742_10590</name>
    <name evidence="1" type="ORF">LAD12857_18420</name>
</gene>
<reference evidence="1 4" key="2">
    <citation type="journal article" date="2024" name="Int. J. Syst. Evol. Microbiol.">
        <title>Lacrimispora brassicae sp. nov. isolated from fermented cabbage, and proposal of Clostridium indicum Gundawar et al. 2019 and Clostridium methoxybenzovorans Mechichi et al. 1999 as heterotypic synonyms of Lacrimispora amygdalina (Parshina et al. 2003) Haas and Blanchard 2020 and Lacrimispora indolis (McClung and McCoy 1957) Haas and Blanchard 2020, respectively.</title>
        <authorList>
            <person name="Kobayashi H."/>
            <person name="Tanizawa Y."/>
            <person name="Sakamoto M."/>
            <person name="Ohkuma M."/>
            <person name="Tohno M."/>
        </authorList>
    </citation>
    <scope>NUCLEOTIDE SEQUENCE [LARGE SCALE GENOMIC DNA]</scope>
    <source>
        <strain evidence="1 4">DSM 12857</strain>
    </source>
</reference>
<accession>A0A3E2NDG3</accession>
<evidence type="ECO:0000313" key="2">
    <source>
        <dbReference type="EMBL" id="RFZ79036.1"/>
    </source>
</evidence>
<sequence>MQTIIIRLSPEKLENADLDLRYYIPERIEEITDGMVQDNGYDYLEENALALWLQTEDAISAYPAIVKLFREESFMGNDLSLSAELYISEKDTDELENCRLVYP</sequence>
<keyword evidence="4" id="KW-1185">Reference proteome</keyword>
<comment type="caution">
    <text evidence="2">The sequence shown here is derived from an EMBL/GenBank/DDBJ whole genome shotgun (WGS) entry which is preliminary data.</text>
</comment>
<dbReference type="EMBL" id="BRPJ01000032">
    <property type="protein sequence ID" value="GLB29919.1"/>
    <property type="molecule type" value="Genomic_DNA"/>
</dbReference>
<evidence type="ECO:0000313" key="1">
    <source>
        <dbReference type="EMBL" id="GLB29919.1"/>
    </source>
</evidence>
<dbReference type="AlphaFoldDB" id="A0A3E2NDG3"/>
<dbReference type="RefSeq" id="WP_117416972.1">
    <property type="nucleotide sequence ID" value="NZ_BRPJ01000032.1"/>
</dbReference>
<reference evidence="2 3" key="1">
    <citation type="submission" date="2018-07" db="EMBL/GenBank/DDBJ databases">
        <title>New species, Clostridium PI-S10-A1B.</title>
        <authorList>
            <person name="Krishna G."/>
            <person name="Summeta K."/>
            <person name="Shikha S."/>
            <person name="Prabhu P.B."/>
            <person name="Suresh K."/>
        </authorList>
    </citation>
    <scope>NUCLEOTIDE SEQUENCE [LARGE SCALE GENOMIC DNA]</scope>
    <source>
        <strain evidence="2 3">PI-S10-A1B</strain>
    </source>
</reference>
<evidence type="ECO:0000313" key="3">
    <source>
        <dbReference type="Proteomes" id="UP000260680"/>
    </source>
</evidence>
<name>A0A3E2NDG3_9FIRM</name>
<dbReference type="Proteomes" id="UP000260680">
    <property type="component" value="Unassembled WGS sequence"/>
</dbReference>
<proteinExistence type="predicted"/>
<dbReference type="Proteomes" id="UP001419084">
    <property type="component" value="Unassembled WGS sequence"/>
</dbReference>
<organism evidence="2 3">
    <name type="scientific">Lacrimispora amygdalina</name>
    <dbReference type="NCBI Taxonomy" id="253257"/>
    <lineage>
        <taxon>Bacteria</taxon>
        <taxon>Bacillati</taxon>
        <taxon>Bacillota</taxon>
        <taxon>Clostridia</taxon>
        <taxon>Lachnospirales</taxon>
        <taxon>Lachnospiraceae</taxon>
        <taxon>Lacrimispora</taxon>
    </lineage>
</organism>
<protein>
    <submittedName>
        <fullName evidence="2">Uncharacterized protein</fullName>
    </submittedName>
</protein>
<dbReference type="EMBL" id="QOHO01000029">
    <property type="protein sequence ID" value="RFZ79036.1"/>
    <property type="molecule type" value="Genomic_DNA"/>
</dbReference>
<evidence type="ECO:0000313" key="4">
    <source>
        <dbReference type="Proteomes" id="UP001419084"/>
    </source>
</evidence>
<dbReference type="OrthoDB" id="289488at2"/>